<dbReference type="AlphaFoldDB" id="A0A6A6QYD6"/>
<dbReference type="GO" id="GO:0072583">
    <property type="term" value="P:clathrin-dependent endocytosis"/>
    <property type="evidence" value="ECO:0007669"/>
    <property type="project" value="TreeGrafter"/>
</dbReference>
<feature type="region of interest" description="Disordered" evidence="1">
    <location>
        <begin position="1"/>
        <end position="239"/>
    </location>
</feature>
<dbReference type="Pfam" id="PF22562">
    <property type="entry name" value="UBA_7"/>
    <property type="match status" value="1"/>
</dbReference>
<feature type="compositionally biased region" description="Pro residues" evidence="1">
    <location>
        <begin position="619"/>
        <end position="629"/>
    </location>
</feature>
<dbReference type="Gene3D" id="1.10.287.110">
    <property type="entry name" value="DnaJ domain"/>
    <property type="match status" value="1"/>
</dbReference>
<organism evidence="3 4">
    <name type="scientific">Lophium mytilinum</name>
    <dbReference type="NCBI Taxonomy" id="390894"/>
    <lineage>
        <taxon>Eukaryota</taxon>
        <taxon>Fungi</taxon>
        <taxon>Dikarya</taxon>
        <taxon>Ascomycota</taxon>
        <taxon>Pezizomycotina</taxon>
        <taxon>Dothideomycetes</taxon>
        <taxon>Pleosporomycetidae</taxon>
        <taxon>Mytilinidiales</taxon>
        <taxon>Mytilinidiaceae</taxon>
        <taxon>Lophium</taxon>
    </lineage>
</organism>
<feature type="compositionally biased region" description="Basic and acidic residues" evidence="1">
    <location>
        <begin position="269"/>
        <end position="298"/>
    </location>
</feature>
<dbReference type="SUPFAM" id="SSF46565">
    <property type="entry name" value="Chaperone J-domain"/>
    <property type="match status" value="1"/>
</dbReference>
<feature type="domain" description="UBA" evidence="2">
    <location>
        <begin position="295"/>
        <end position="337"/>
    </location>
</feature>
<dbReference type="SUPFAM" id="SSF46934">
    <property type="entry name" value="UBA-like"/>
    <property type="match status" value="1"/>
</dbReference>
<evidence type="ECO:0000313" key="4">
    <source>
        <dbReference type="Proteomes" id="UP000799750"/>
    </source>
</evidence>
<dbReference type="Gene3D" id="1.10.8.10">
    <property type="entry name" value="DNA helicase RuvA subunit, C-terminal domain"/>
    <property type="match status" value="1"/>
</dbReference>
<gene>
    <name evidence="3" type="ORF">BU16DRAFT_616896</name>
</gene>
<dbReference type="Gene3D" id="1.25.40.10">
    <property type="entry name" value="Tetratricopeptide repeat domain"/>
    <property type="match status" value="1"/>
</dbReference>
<feature type="compositionally biased region" description="Basic and acidic residues" evidence="1">
    <location>
        <begin position="388"/>
        <end position="411"/>
    </location>
</feature>
<feature type="region of interest" description="Disordered" evidence="1">
    <location>
        <begin position="259"/>
        <end position="298"/>
    </location>
</feature>
<dbReference type="PANTHER" id="PTHR23172:SF19">
    <property type="entry name" value="J DOMAIN-CONTAINING PROTEIN"/>
    <property type="match status" value="1"/>
</dbReference>
<evidence type="ECO:0000313" key="3">
    <source>
        <dbReference type="EMBL" id="KAF2496800.1"/>
    </source>
</evidence>
<dbReference type="SUPFAM" id="SSF48452">
    <property type="entry name" value="TPR-like"/>
    <property type="match status" value="1"/>
</dbReference>
<dbReference type="PANTHER" id="PTHR23172">
    <property type="entry name" value="AUXILIN/CYCLIN G-ASSOCIATED KINASE-RELATED"/>
    <property type="match status" value="1"/>
</dbReference>
<feature type="compositionally biased region" description="Polar residues" evidence="1">
    <location>
        <begin position="366"/>
        <end position="381"/>
    </location>
</feature>
<feature type="compositionally biased region" description="Low complexity" evidence="1">
    <location>
        <begin position="630"/>
        <end position="641"/>
    </location>
</feature>
<proteinExistence type="predicted"/>
<feature type="compositionally biased region" description="Polar residues" evidence="1">
    <location>
        <begin position="146"/>
        <end position="155"/>
    </location>
</feature>
<sequence length="938" mass="101206">MDDLAGLDWSSTRKSNPPPTNNLPPSFYPPLRQSPAPQLSGRSTPLSAQQSGSVPNNRGLKPPSKPATPANDSFSTLLSLNSKPANNLSLQERQRQLQEEKARQEAERKKQYDNQFGAHDAQFWDTLGSGKAAPPPSKSPVGHGNVSGNTLSATINKPFAGLDTSKRSSPSSAADDDLLSAFNSAAPVDASTNFPKPGLSGRSTPAAYTPKTHTPLPEYQGNSFLGDDDDPFGLGQLPQRPSITVPQIAAENDDDILGALGKPVSEFAPPKRVETRTRTPVETQQKFESDTGFNDPRDKAVAELVDMGFPSDKSAHALEQTESGTDVQAAVGWLLTQAHNEAKQKSQGGRDGRGRTPLEDNEDLPRTTSRPNGRSAASNAGNPAWMRGQDDRSHSSQRRQDNKSPGGEKDVTQYASDIGTTLFKSANSLWKTSQKKVQKAVADFQQEGDSGQPKWMRDAQLAAEQEARPNPGSREKAPQPQLDVTDEALLLESGMSRPQKGHRQPASSSQLPSSKQEKRPNEFALPERPLSQPRIPQQRPQHFEKRPTEKLTRQAVEEQAAQAYVSPARRKRPTTDTKPIETPNSSNSSRQPTPLESRNPFAQRTVTPVAKSPSVTPLPTRPKPPPRRIPPASSSALSSSASDRKKGSEAFKRGDYHAAHIAYSAALSPLPETHPVAIIVFCNRALVNIKVGDPKAAIADADNALGTIGPSRGENEKISLGGIEGDKDMKEFFGKALMRKAEALEHMEKWADAGKVWKDAVEAGVGGAISIQGRNRCERAAGGANKPATPKPAPVRKPPPKRSALSDLAGAPAGSESEAVKKLKEANAAADKADDEKFALTDQVDAKLIMWKGTKSDNLRALLGSLDNVLWPEAGWKKVGMGDLVMPNKVKIAYMKAIAKVHPDKIPQDATTEQRMISAAVFSTLNEAWDKFKKDNGL</sequence>
<dbReference type="InterPro" id="IPR011990">
    <property type="entry name" value="TPR-like_helical_dom_sf"/>
</dbReference>
<dbReference type="GO" id="GO:0072318">
    <property type="term" value="P:clathrin coat disassembly"/>
    <property type="evidence" value="ECO:0007669"/>
    <property type="project" value="TreeGrafter"/>
</dbReference>
<dbReference type="FunFam" id="1.10.287.110:FF:000002">
    <property type="entry name" value="putative tyrosine-protein phosphatase auxilin isoform X2"/>
    <property type="match status" value="1"/>
</dbReference>
<dbReference type="GO" id="GO:0031982">
    <property type="term" value="C:vesicle"/>
    <property type="evidence" value="ECO:0007669"/>
    <property type="project" value="TreeGrafter"/>
</dbReference>
<feature type="region of interest" description="Disordered" evidence="1">
    <location>
        <begin position="780"/>
        <end position="817"/>
    </location>
</feature>
<dbReference type="InterPro" id="IPR015940">
    <property type="entry name" value="UBA"/>
</dbReference>
<dbReference type="SMART" id="SM00165">
    <property type="entry name" value="UBA"/>
    <property type="match status" value="1"/>
</dbReference>
<name>A0A6A6QYD6_9PEZI</name>
<protein>
    <recommendedName>
        <fullName evidence="2">UBA domain-containing protein</fullName>
    </recommendedName>
</protein>
<dbReference type="EMBL" id="MU004187">
    <property type="protein sequence ID" value="KAF2496800.1"/>
    <property type="molecule type" value="Genomic_DNA"/>
</dbReference>
<dbReference type="GO" id="GO:0005737">
    <property type="term" value="C:cytoplasm"/>
    <property type="evidence" value="ECO:0007669"/>
    <property type="project" value="TreeGrafter"/>
</dbReference>
<keyword evidence="4" id="KW-1185">Reference proteome</keyword>
<feature type="compositionally biased region" description="Polar residues" evidence="1">
    <location>
        <begin position="582"/>
        <end position="606"/>
    </location>
</feature>
<feature type="compositionally biased region" description="Pro residues" evidence="1">
    <location>
        <begin position="16"/>
        <end position="28"/>
    </location>
</feature>
<dbReference type="InterPro" id="IPR036869">
    <property type="entry name" value="J_dom_sf"/>
</dbReference>
<dbReference type="Proteomes" id="UP000799750">
    <property type="component" value="Unassembled WGS sequence"/>
</dbReference>
<dbReference type="PROSITE" id="PS50030">
    <property type="entry name" value="UBA"/>
    <property type="match status" value="1"/>
</dbReference>
<reference evidence="3" key="1">
    <citation type="journal article" date="2020" name="Stud. Mycol.">
        <title>101 Dothideomycetes genomes: a test case for predicting lifestyles and emergence of pathogens.</title>
        <authorList>
            <person name="Haridas S."/>
            <person name="Albert R."/>
            <person name="Binder M."/>
            <person name="Bloem J."/>
            <person name="Labutti K."/>
            <person name="Salamov A."/>
            <person name="Andreopoulos B."/>
            <person name="Baker S."/>
            <person name="Barry K."/>
            <person name="Bills G."/>
            <person name="Bluhm B."/>
            <person name="Cannon C."/>
            <person name="Castanera R."/>
            <person name="Culley D."/>
            <person name="Daum C."/>
            <person name="Ezra D."/>
            <person name="Gonzalez J."/>
            <person name="Henrissat B."/>
            <person name="Kuo A."/>
            <person name="Liang C."/>
            <person name="Lipzen A."/>
            <person name="Lutzoni F."/>
            <person name="Magnuson J."/>
            <person name="Mondo S."/>
            <person name="Nolan M."/>
            <person name="Ohm R."/>
            <person name="Pangilinan J."/>
            <person name="Park H.-J."/>
            <person name="Ramirez L."/>
            <person name="Alfaro M."/>
            <person name="Sun H."/>
            <person name="Tritt A."/>
            <person name="Yoshinaga Y."/>
            <person name="Zwiers L.-H."/>
            <person name="Turgeon B."/>
            <person name="Goodwin S."/>
            <person name="Spatafora J."/>
            <person name="Crous P."/>
            <person name="Grigoriev I."/>
        </authorList>
    </citation>
    <scope>NUCLEOTIDE SEQUENCE</scope>
    <source>
        <strain evidence="3">CBS 269.34</strain>
    </source>
</reference>
<feature type="compositionally biased region" description="Polar residues" evidence="1">
    <location>
        <begin position="35"/>
        <end position="56"/>
    </location>
</feature>
<feature type="compositionally biased region" description="Polar residues" evidence="1">
    <location>
        <begin position="70"/>
        <end position="89"/>
    </location>
</feature>
<accession>A0A6A6QYD6</accession>
<evidence type="ECO:0000259" key="2">
    <source>
        <dbReference type="PROSITE" id="PS50030"/>
    </source>
</evidence>
<feature type="compositionally biased region" description="Basic and acidic residues" evidence="1">
    <location>
        <begin position="92"/>
        <end position="112"/>
    </location>
</feature>
<feature type="region of interest" description="Disordered" evidence="1">
    <location>
        <begin position="430"/>
        <end position="648"/>
    </location>
</feature>
<dbReference type="FunFam" id="1.25.40.10:FF:000354">
    <property type="entry name" value="UBA domain-containing protein 7"/>
    <property type="match status" value="1"/>
</dbReference>
<feature type="compositionally biased region" description="Basic and acidic residues" evidence="1">
    <location>
        <begin position="541"/>
        <end position="556"/>
    </location>
</feature>
<dbReference type="InterPro" id="IPR001623">
    <property type="entry name" value="DnaJ_domain"/>
</dbReference>
<feature type="compositionally biased region" description="Basic and acidic residues" evidence="1">
    <location>
        <begin position="340"/>
        <end position="358"/>
    </location>
</feature>
<dbReference type="CDD" id="cd06257">
    <property type="entry name" value="DnaJ"/>
    <property type="match status" value="1"/>
</dbReference>
<feature type="region of interest" description="Disordered" evidence="1">
    <location>
        <begin position="329"/>
        <end position="414"/>
    </location>
</feature>
<evidence type="ECO:0000256" key="1">
    <source>
        <dbReference type="SAM" id="MobiDB-lite"/>
    </source>
</evidence>
<dbReference type="OrthoDB" id="1717591at2759"/>
<dbReference type="InterPro" id="IPR009060">
    <property type="entry name" value="UBA-like_sf"/>
</dbReference>
<feature type="compositionally biased region" description="Low complexity" evidence="1">
    <location>
        <begin position="167"/>
        <end position="186"/>
    </location>
</feature>
<dbReference type="GO" id="GO:0030276">
    <property type="term" value="F:clathrin binding"/>
    <property type="evidence" value="ECO:0007669"/>
    <property type="project" value="TreeGrafter"/>
</dbReference>
<feature type="compositionally biased region" description="Polar residues" evidence="1">
    <location>
        <begin position="505"/>
        <end position="514"/>
    </location>
</feature>